<proteinExistence type="predicted"/>
<organism evidence="1">
    <name type="scientific">Siphoviridae sp. ct8NQ14</name>
    <dbReference type="NCBI Taxonomy" id="2825363"/>
    <lineage>
        <taxon>Viruses</taxon>
        <taxon>Duplodnaviria</taxon>
        <taxon>Heunggongvirae</taxon>
        <taxon>Uroviricota</taxon>
        <taxon>Caudoviricetes</taxon>
    </lineage>
</organism>
<dbReference type="EMBL" id="BK015464">
    <property type="protein sequence ID" value="DAE08146.1"/>
    <property type="molecule type" value="Genomic_DNA"/>
</dbReference>
<sequence length="162" mass="18312">MIGGEEHCVFFSLGVIDELQSRFGKTVGQLLVMLKDPVEGPGYLREILTALLNDEGIRLKNGKRYTKEEVGSLVMQKEIPGLTISLFLAFNDAMPEAEDERNDEESELLDIAQLLIIATSKMGYSEEEIFNMTPKKFFTLFEKYLELNGKKKDTRAAIDMLP</sequence>
<protein>
    <submittedName>
        <fullName evidence="1">Tail tube protein</fullName>
    </submittedName>
</protein>
<evidence type="ECO:0000313" key="1">
    <source>
        <dbReference type="EMBL" id="DAE08146.1"/>
    </source>
</evidence>
<name>A0A8S5PMN7_9CAUD</name>
<accession>A0A8S5PMN7</accession>
<reference evidence="1" key="1">
    <citation type="journal article" date="2021" name="Proc. Natl. Acad. Sci. U.S.A.">
        <title>A Catalog of Tens of Thousands of Viruses from Human Metagenomes Reveals Hidden Associations with Chronic Diseases.</title>
        <authorList>
            <person name="Tisza M.J."/>
            <person name="Buck C.B."/>
        </authorList>
    </citation>
    <scope>NUCLEOTIDE SEQUENCE</scope>
    <source>
        <strain evidence="1">Ct8NQ14</strain>
    </source>
</reference>